<dbReference type="PIRSF" id="PIRSF004869">
    <property type="entry name" value="PflX_prd"/>
    <property type="match status" value="1"/>
</dbReference>
<evidence type="ECO:0000256" key="3">
    <source>
        <dbReference type="ARBA" id="ARBA00022526"/>
    </source>
</evidence>
<dbReference type="PROSITE" id="PS51918">
    <property type="entry name" value="RADICAL_SAM"/>
    <property type="match status" value="1"/>
</dbReference>
<dbReference type="InterPro" id="IPR058240">
    <property type="entry name" value="rSAM_sf"/>
</dbReference>
<dbReference type="SFLD" id="SFLDS00029">
    <property type="entry name" value="Radical_SAM"/>
    <property type="match status" value="1"/>
</dbReference>
<dbReference type="InterPro" id="IPR027596">
    <property type="entry name" value="AmmeMemoSam_rS"/>
</dbReference>
<evidence type="ECO:0000256" key="4">
    <source>
        <dbReference type="ARBA" id="ARBA00022691"/>
    </source>
</evidence>
<dbReference type="InterPro" id="IPR013785">
    <property type="entry name" value="Aldolase_TIM"/>
</dbReference>
<dbReference type="InterPro" id="IPR034457">
    <property type="entry name" value="Organic_radical-activating"/>
</dbReference>
<evidence type="ECO:0000313" key="10">
    <source>
        <dbReference type="Proteomes" id="UP001597380"/>
    </source>
</evidence>
<comment type="cofactor">
    <cofactor evidence="1">
        <name>[4Fe-4S] cluster</name>
        <dbReference type="ChEBI" id="CHEBI:49883"/>
    </cofactor>
</comment>
<dbReference type="InterPro" id="IPR016431">
    <property type="entry name" value="Pyrv-formate_lyase-activ_prd"/>
</dbReference>
<keyword evidence="4" id="KW-0949">S-adenosyl-L-methionine</keyword>
<feature type="domain" description="Radical SAM core" evidence="8">
    <location>
        <begin position="74"/>
        <end position="289"/>
    </location>
</feature>
<keyword evidence="6" id="KW-0408">Iron</keyword>
<evidence type="ECO:0000256" key="6">
    <source>
        <dbReference type="ARBA" id="ARBA00023004"/>
    </source>
</evidence>
<keyword evidence="10" id="KW-1185">Reference proteome</keyword>
<comment type="caution">
    <text evidence="9">The sequence shown here is derived from an EMBL/GenBank/DDBJ whole genome shotgun (WGS) entry which is preliminary data.</text>
</comment>
<name>A0ABW4XN52_9GAMM</name>
<accession>A0ABW4XN52</accession>
<evidence type="ECO:0000256" key="1">
    <source>
        <dbReference type="ARBA" id="ARBA00001966"/>
    </source>
</evidence>
<dbReference type="SFLD" id="SFLDG01101">
    <property type="entry name" value="Uncharacterised_Radical_SAM_Su"/>
    <property type="match status" value="1"/>
</dbReference>
<dbReference type="CDD" id="cd01335">
    <property type="entry name" value="Radical_SAM"/>
    <property type="match status" value="1"/>
</dbReference>
<proteinExistence type="predicted"/>
<gene>
    <name evidence="9" type="primary">amrS</name>
    <name evidence="9" type="ORF">ACFSJ3_11145</name>
</gene>
<dbReference type="SUPFAM" id="SSF102114">
    <property type="entry name" value="Radical SAM enzymes"/>
    <property type="match status" value="1"/>
</dbReference>
<dbReference type="PANTHER" id="PTHR30352:SF5">
    <property type="entry name" value="PYRUVATE FORMATE-LYASE 1-ACTIVATING ENZYME"/>
    <property type="match status" value="1"/>
</dbReference>
<dbReference type="Proteomes" id="UP001597380">
    <property type="component" value="Unassembled WGS sequence"/>
</dbReference>
<keyword evidence="2" id="KW-0004">4Fe-4S</keyword>
<evidence type="ECO:0000256" key="7">
    <source>
        <dbReference type="ARBA" id="ARBA00023014"/>
    </source>
</evidence>
<dbReference type="Gene3D" id="3.20.20.70">
    <property type="entry name" value="Aldolase class I"/>
    <property type="match status" value="1"/>
</dbReference>
<dbReference type="NCBIfam" id="TIGR04337">
    <property type="entry name" value="AmmeMemoSam_rS"/>
    <property type="match status" value="1"/>
</dbReference>
<keyword evidence="3" id="KW-0313">Glucose metabolism</keyword>
<organism evidence="9 10">
    <name type="scientific">Corallincola platygyrae</name>
    <dbReference type="NCBI Taxonomy" id="1193278"/>
    <lineage>
        <taxon>Bacteria</taxon>
        <taxon>Pseudomonadati</taxon>
        <taxon>Pseudomonadota</taxon>
        <taxon>Gammaproteobacteria</taxon>
        <taxon>Alteromonadales</taxon>
        <taxon>Psychromonadaceae</taxon>
        <taxon>Corallincola</taxon>
    </lineage>
</organism>
<keyword evidence="5" id="KW-0479">Metal-binding</keyword>
<evidence type="ECO:0000256" key="2">
    <source>
        <dbReference type="ARBA" id="ARBA00022485"/>
    </source>
</evidence>
<protein>
    <submittedName>
        <fullName evidence="9">AmmeMemoRadiSam system radical SAM enzyme</fullName>
    </submittedName>
</protein>
<keyword evidence="3" id="KW-0119">Carbohydrate metabolism</keyword>
<evidence type="ECO:0000256" key="5">
    <source>
        <dbReference type="ARBA" id="ARBA00022723"/>
    </source>
</evidence>
<dbReference type="PANTHER" id="PTHR30352">
    <property type="entry name" value="PYRUVATE FORMATE-LYASE-ACTIVATING ENZYME"/>
    <property type="match status" value="1"/>
</dbReference>
<reference evidence="10" key="1">
    <citation type="journal article" date="2019" name="Int. J. Syst. Evol. Microbiol.">
        <title>The Global Catalogue of Microorganisms (GCM) 10K type strain sequencing project: providing services to taxonomists for standard genome sequencing and annotation.</title>
        <authorList>
            <consortium name="The Broad Institute Genomics Platform"/>
            <consortium name="The Broad Institute Genome Sequencing Center for Infectious Disease"/>
            <person name="Wu L."/>
            <person name="Ma J."/>
        </authorList>
    </citation>
    <scope>NUCLEOTIDE SEQUENCE [LARGE SCALE GENOMIC DNA]</scope>
    <source>
        <strain evidence="10">CGMCC 1.10992</strain>
    </source>
</reference>
<keyword evidence="7" id="KW-0411">Iron-sulfur</keyword>
<sequence>MDIEALDFHPTKYWQYQPDGRVQCTLCPKLCTLRDGKRGACYVRMAHNGEIVLTSYGRSSGFCIDPIEKKPLNHFLPGTPVLSFGTAGCNLGCKFCQNWDISKSRQMDTLADEASPEQIVNAAKAHHCRSIAFTYNDPVIFLEYATDVAALCQEQDIHAVAVSAGYINPAPREEFYRHISAVNIDLKAFTERFYRKLCAGHLANVLDTLNYLIHETQVWVEITNLIIPEENDDTKEIASMCRWIMDNLGPDVPLHFSAFHPDFKLLDRPRTPIDTLVTARNIAKSEGINHVYLGNVHHPESDATYCSECGELLIERDWYQLGAFRLTAEGNCPHCGTQLPGVYEPDPGDFGARRIPVRIR</sequence>
<evidence type="ECO:0000313" key="9">
    <source>
        <dbReference type="EMBL" id="MFD2096543.1"/>
    </source>
</evidence>
<dbReference type="Pfam" id="PF04055">
    <property type="entry name" value="Radical_SAM"/>
    <property type="match status" value="1"/>
</dbReference>
<dbReference type="InterPro" id="IPR007197">
    <property type="entry name" value="rSAM"/>
</dbReference>
<dbReference type="RefSeq" id="WP_345339069.1">
    <property type="nucleotide sequence ID" value="NZ_BAABLI010000008.1"/>
</dbReference>
<evidence type="ECO:0000259" key="8">
    <source>
        <dbReference type="PROSITE" id="PS51918"/>
    </source>
</evidence>
<dbReference type="EMBL" id="JBHUHT010000012">
    <property type="protein sequence ID" value="MFD2096543.1"/>
    <property type="molecule type" value="Genomic_DNA"/>
</dbReference>